<dbReference type="InterPro" id="IPR001173">
    <property type="entry name" value="Glyco_trans_2-like"/>
</dbReference>
<sequence length="256" mass="28602">MDKAREVDTANKSSKGVRALVVIPTYNERLTLPRTLANLRSHLRGVDVLIVDDSSPDGTARWVREQRDLDRVFLLSRPAKSGLASAYLDGFAWGMARGYEYLCQMDADGSHRAEDLARMLGAAVQRGGELVIGSRWIPGGATPGWSAKRVALSRLGNLYIRLMLGLGVKDATAGIRVYQAGLLRRMPLSALQQRGYGFQVEMTRMADHVGARILEVPIVFLERRAGKSKMDTRIVLEEFRHVTQWGLQRAWNHFRG</sequence>
<dbReference type="EMBL" id="JASXSX010000001">
    <property type="protein sequence ID" value="MDT3767656.1"/>
    <property type="molecule type" value="Genomic_DNA"/>
</dbReference>
<dbReference type="RefSeq" id="WP_313273409.1">
    <property type="nucleotide sequence ID" value="NZ_JASXSX010000001.1"/>
</dbReference>
<evidence type="ECO:0000256" key="1">
    <source>
        <dbReference type="ARBA" id="ARBA00006739"/>
    </source>
</evidence>
<evidence type="ECO:0000256" key="2">
    <source>
        <dbReference type="ARBA" id="ARBA00022676"/>
    </source>
</evidence>
<organism evidence="5 6">
    <name type="scientific">Gleimia hominis</name>
    <dbReference type="NCBI Taxonomy" id="595468"/>
    <lineage>
        <taxon>Bacteria</taxon>
        <taxon>Bacillati</taxon>
        <taxon>Actinomycetota</taxon>
        <taxon>Actinomycetes</taxon>
        <taxon>Actinomycetales</taxon>
        <taxon>Actinomycetaceae</taxon>
        <taxon>Gleimia</taxon>
    </lineage>
</organism>
<keyword evidence="3" id="KW-0808">Transferase</keyword>
<reference evidence="5 6" key="1">
    <citation type="submission" date="2023-06" db="EMBL/GenBank/DDBJ databases">
        <title>Draft genome sequence of Gleimia hominis type strain CCUG 57540T.</title>
        <authorList>
            <person name="Salva-Serra F."/>
            <person name="Cardew S."/>
            <person name="Jensie Markopoulos S."/>
            <person name="Ohlen M."/>
            <person name="Inganas E."/>
            <person name="Svensson-Stadler L."/>
            <person name="Moore E.R.B."/>
        </authorList>
    </citation>
    <scope>NUCLEOTIDE SEQUENCE [LARGE SCALE GENOMIC DNA]</scope>
    <source>
        <strain evidence="5 6">CCUG 57540</strain>
    </source>
</reference>
<name>A0ABU3IBD2_9ACTO</name>
<keyword evidence="2" id="KW-0328">Glycosyltransferase</keyword>
<evidence type="ECO:0000259" key="4">
    <source>
        <dbReference type="Pfam" id="PF00535"/>
    </source>
</evidence>
<accession>A0ABU3IBD2</accession>
<evidence type="ECO:0000313" key="6">
    <source>
        <dbReference type="Proteomes" id="UP001247542"/>
    </source>
</evidence>
<comment type="caution">
    <text evidence="5">The sequence shown here is derived from an EMBL/GenBank/DDBJ whole genome shotgun (WGS) entry which is preliminary data.</text>
</comment>
<dbReference type="PANTHER" id="PTHR43398:SF1">
    <property type="entry name" value="DOLICHOL-PHOSPHATE MANNOSYLTRANSFERASE SUBUNIT 1"/>
    <property type="match status" value="1"/>
</dbReference>
<dbReference type="Proteomes" id="UP001247542">
    <property type="component" value="Unassembled WGS sequence"/>
</dbReference>
<keyword evidence="6" id="KW-1185">Reference proteome</keyword>
<protein>
    <submittedName>
        <fullName evidence="5">Polyprenol monophosphomannose synthase</fullName>
    </submittedName>
</protein>
<dbReference type="CDD" id="cd06442">
    <property type="entry name" value="DPM1_like"/>
    <property type="match status" value="1"/>
</dbReference>
<dbReference type="SUPFAM" id="SSF53448">
    <property type="entry name" value="Nucleotide-diphospho-sugar transferases"/>
    <property type="match status" value="1"/>
</dbReference>
<comment type="similarity">
    <text evidence="1">Belongs to the glycosyltransferase 2 family.</text>
</comment>
<dbReference type="PANTHER" id="PTHR43398">
    <property type="entry name" value="DOLICHOL-PHOSPHATE MANNOSYLTRANSFERASE SUBUNIT 1"/>
    <property type="match status" value="1"/>
</dbReference>
<feature type="domain" description="Glycosyltransferase 2-like" evidence="4">
    <location>
        <begin position="21"/>
        <end position="184"/>
    </location>
</feature>
<evidence type="ECO:0000313" key="5">
    <source>
        <dbReference type="EMBL" id="MDT3767656.1"/>
    </source>
</evidence>
<dbReference type="InterPro" id="IPR039528">
    <property type="entry name" value="DPM1-like"/>
</dbReference>
<dbReference type="Pfam" id="PF00535">
    <property type="entry name" value="Glycos_transf_2"/>
    <property type="match status" value="1"/>
</dbReference>
<proteinExistence type="inferred from homology"/>
<dbReference type="Gene3D" id="3.90.550.10">
    <property type="entry name" value="Spore Coat Polysaccharide Biosynthesis Protein SpsA, Chain A"/>
    <property type="match status" value="1"/>
</dbReference>
<evidence type="ECO:0000256" key="3">
    <source>
        <dbReference type="ARBA" id="ARBA00022679"/>
    </source>
</evidence>
<dbReference type="InterPro" id="IPR029044">
    <property type="entry name" value="Nucleotide-diphossugar_trans"/>
</dbReference>
<gene>
    <name evidence="5" type="ORF">QS713_06215</name>
</gene>